<evidence type="ECO:0000259" key="8">
    <source>
        <dbReference type="PROSITE" id="PS50109"/>
    </source>
</evidence>
<dbReference type="InterPro" id="IPR036097">
    <property type="entry name" value="HisK_dim/P_sf"/>
</dbReference>
<dbReference type="CDD" id="cd00082">
    <property type="entry name" value="HisKA"/>
    <property type="match status" value="1"/>
</dbReference>
<dbReference type="InterPro" id="IPR001789">
    <property type="entry name" value="Sig_transdc_resp-reg_receiver"/>
</dbReference>
<protein>
    <recommendedName>
        <fullName evidence="2">histidine kinase</fullName>
        <ecNumber evidence="2">2.7.13.3</ecNumber>
    </recommendedName>
</protein>
<dbReference type="SUPFAM" id="SSF47384">
    <property type="entry name" value="Homodimeric domain of signal transducing histidine kinase"/>
    <property type="match status" value="1"/>
</dbReference>
<dbReference type="AlphaFoldDB" id="A0A1I0FU33"/>
<evidence type="ECO:0000256" key="7">
    <source>
        <dbReference type="SAM" id="Phobius"/>
    </source>
</evidence>
<dbReference type="CDD" id="cd16922">
    <property type="entry name" value="HATPase_EvgS-ArcB-TorS-like"/>
    <property type="match status" value="1"/>
</dbReference>
<dbReference type="InterPro" id="IPR011006">
    <property type="entry name" value="CheY-like_superfamily"/>
</dbReference>
<dbReference type="Pfam" id="PF00072">
    <property type="entry name" value="Response_reg"/>
    <property type="match status" value="1"/>
</dbReference>
<dbReference type="OrthoDB" id="9810730at2"/>
<keyword evidence="7" id="KW-0812">Transmembrane</keyword>
<dbReference type="Gene3D" id="3.30.450.20">
    <property type="entry name" value="PAS domain"/>
    <property type="match status" value="2"/>
</dbReference>
<keyword evidence="6" id="KW-0175">Coiled coil</keyword>
<keyword evidence="7" id="KW-0472">Membrane</keyword>
<dbReference type="SUPFAM" id="SSF52172">
    <property type="entry name" value="CheY-like"/>
    <property type="match status" value="1"/>
</dbReference>
<dbReference type="Pfam" id="PF02518">
    <property type="entry name" value="HATPase_c"/>
    <property type="match status" value="1"/>
</dbReference>
<comment type="catalytic activity">
    <reaction evidence="1">
        <text>ATP + protein L-histidine = ADP + protein N-phospho-L-histidine.</text>
        <dbReference type="EC" id="2.7.13.3"/>
    </reaction>
</comment>
<feature type="domain" description="Response regulatory" evidence="9">
    <location>
        <begin position="836"/>
        <end position="952"/>
    </location>
</feature>
<dbReference type="GO" id="GO:0000155">
    <property type="term" value="F:phosphorelay sensor kinase activity"/>
    <property type="evidence" value="ECO:0007669"/>
    <property type="project" value="InterPro"/>
</dbReference>
<evidence type="ECO:0000313" key="11">
    <source>
        <dbReference type="Proteomes" id="UP000199308"/>
    </source>
</evidence>
<evidence type="ECO:0000256" key="4">
    <source>
        <dbReference type="ARBA" id="ARBA00023012"/>
    </source>
</evidence>
<accession>A0A1I0FU33</accession>
<dbReference type="SMART" id="SM00388">
    <property type="entry name" value="HisKA"/>
    <property type="match status" value="1"/>
</dbReference>
<dbReference type="InterPro" id="IPR004358">
    <property type="entry name" value="Sig_transdc_His_kin-like_C"/>
</dbReference>
<feature type="modified residue" description="4-aspartylphosphate" evidence="5">
    <location>
        <position position="885"/>
    </location>
</feature>
<dbReference type="EMBL" id="FOHK01000010">
    <property type="protein sequence ID" value="SET61745.1"/>
    <property type="molecule type" value="Genomic_DNA"/>
</dbReference>
<evidence type="ECO:0000256" key="5">
    <source>
        <dbReference type="PROSITE-ProRule" id="PRU00169"/>
    </source>
</evidence>
<dbReference type="Proteomes" id="UP000199308">
    <property type="component" value="Unassembled WGS sequence"/>
</dbReference>
<dbReference type="PANTHER" id="PTHR45339">
    <property type="entry name" value="HYBRID SIGNAL TRANSDUCTION HISTIDINE KINASE J"/>
    <property type="match status" value="1"/>
</dbReference>
<dbReference type="SUPFAM" id="SSF55874">
    <property type="entry name" value="ATPase domain of HSP90 chaperone/DNA topoisomerase II/histidine kinase"/>
    <property type="match status" value="1"/>
</dbReference>
<keyword evidence="7" id="KW-1133">Transmembrane helix</keyword>
<dbReference type="PROSITE" id="PS50110">
    <property type="entry name" value="RESPONSE_REGULATORY"/>
    <property type="match status" value="1"/>
</dbReference>
<keyword evidence="10" id="KW-0808">Transferase</keyword>
<dbReference type="SMART" id="SM00387">
    <property type="entry name" value="HATPase_c"/>
    <property type="match status" value="1"/>
</dbReference>
<name>A0A1I0FU33_THASX</name>
<proteinExistence type="predicted"/>
<feature type="transmembrane region" description="Helical" evidence="7">
    <location>
        <begin position="20"/>
        <end position="39"/>
    </location>
</feature>
<feature type="coiled-coil region" evidence="6">
    <location>
        <begin position="414"/>
        <end position="445"/>
    </location>
</feature>
<keyword evidence="4" id="KW-0902">Two-component regulatory system</keyword>
<dbReference type="InterPro" id="IPR005467">
    <property type="entry name" value="His_kinase_dom"/>
</dbReference>
<dbReference type="Gene3D" id="3.40.50.2300">
    <property type="match status" value="1"/>
</dbReference>
<evidence type="ECO:0000259" key="9">
    <source>
        <dbReference type="PROSITE" id="PS50110"/>
    </source>
</evidence>
<dbReference type="STRING" id="349064.SAMN05660429_02222"/>
<dbReference type="PRINTS" id="PR00344">
    <property type="entry name" value="BCTRLSENSOR"/>
</dbReference>
<evidence type="ECO:0000256" key="2">
    <source>
        <dbReference type="ARBA" id="ARBA00012438"/>
    </source>
</evidence>
<dbReference type="InterPro" id="IPR003594">
    <property type="entry name" value="HATPase_dom"/>
</dbReference>
<dbReference type="EC" id="2.7.13.3" evidence="2"/>
<dbReference type="Gene3D" id="1.10.287.130">
    <property type="match status" value="1"/>
</dbReference>
<evidence type="ECO:0000256" key="3">
    <source>
        <dbReference type="ARBA" id="ARBA00022553"/>
    </source>
</evidence>
<evidence type="ECO:0000256" key="1">
    <source>
        <dbReference type="ARBA" id="ARBA00000085"/>
    </source>
</evidence>
<feature type="domain" description="Histidine kinase" evidence="8">
    <location>
        <begin position="459"/>
        <end position="680"/>
    </location>
</feature>
<keyword evidence="11" id="KW-1185">Reference proteome</keyword>
<dbReference type="PROSITE" id="PS50109">
    <property type="entry name" value="HIS_KIN"/>
    <property type="match status" value="1"/>
</dbReference>
<dbReference type="CDD" id="cd17546">
    <property type="entry name" value="REC_hyHK_CKI1_RcsC-like"/>
    <property type="match status" value="1"/>
</dbReference>
<evidence type="ECO:0000313" key="10">
    <source>
        <dbReference type="EMBL" id="SET61745.1"/>
    </source>
</evidence>
<dbReference type="Gene3D" id="3.30.565.10">
    <property type="entry name" value="Histidine kinase-like ATPase, C-terminal domain"/>
    <property type="match status" value="1"/>
</dbReference>
<keyword evidence="10" id="KW-0418">Kinase</keyword>
<dbReference type="RefSeq" id="WP_093330276.1">
    <property type="nucleotide sequence ID" value="NZ_AP027363.1"/>
</dbReference>
<organism evidence="10 11">
    <name type="scientific">Thalassotalea agarivorans</name>
    <name type="common">Thalassomonas agarivorans</name>
    <dbReference type="NCBI Taxonomy" id="349064"/>
    <lineage>
        <taxon>Bacteria</taxon>
        <taxon>Pseudomonadati</taxon>
        <taxon>Pseudomonadota</taxon>
        <taxon>Gammaproteobacteria</taxon>
        <taxon>Alteromonadales</taxon>
        <taxon>Colwelliaceae</taxon>
        <taxon>Thalassotalea</taxon>
    </lineage>
</organism>
<gene>
    <name evidence="10" type="ORF">SAMN05660429_02222</name>
</gene>
<evidence type="ECO:0000256" key="6">
    <source>
        <dbReference type="SAM" id="Coils"/>
    </source>
</evidence>
<reference evidence="10 11" key="1">
    <citation type="submission" date="2016-10" db="EMBL/GenBank/DDBJ databases">
        <authorList>
            <person name="de Groot N.N."/>
        </authorList>
    </citation>
    <scope>NUCLEOTIDE SEQUENCE [LARGE SCALE GENOMIC DNA]</scope>
    <source>
        <strain evidence="10 11">DSM 19706</strain>
    </source>
</reference>
<keyword evidence="3 5" id="KW-0597">Phosphoprotein</keyword>
<sequence length="955" mass="107262">MVDYSGFKKEAFSRYRASIFLWFCFIAIIAVSVSVYGYYRELDNINEQALVQLDIEAQELNEDFASAVSALRGLQTYAKYNLSHPQIVAPQFPDLIQNGEDYYIDVPKMSQTKPGVRFIGNITGSGQIDALDQATKSEISTVASLAPTLLAVNETLPIVTWFYYFSPRRFVGLYPWLDHESWKYQDHLLNDPTIVNAQALPEEVYWSPPYVDAGGTGLNVSLAIKVPYGEHKPGVFLFDLSLDKVQQNLPKIQYAQQTILLIDRRGQVVAFNSEKSPQGLLRSVFDWQQVVPTVLKRSQQQVIDLQQPQLKEKNYRISKSVLDANGFMLLKIDYLPAFKRPVFNRYVFQFLLLFAALSIFFLLSMSLTRRTFIKPTRDFIGHIENCAQGDFGKIKAPKGWRHWFTVVEDIFSQNKSLMHQLQDQNAQLDNLVDDKIAELKVAKEQAEVANMAKSQFLAKMSHEIRTPINATQGMMSLLEKTDLNAAQRHYLHHAMTASGSLLHLIDELLDFTKMEAGKMTLQAAPCVVDELIDKTLKFTMQEAKEKGLDVQVEIDKDIPIEVNTDGDRLVQVMSNLIHNAVKFTAQGYVRLSLTTLSKNADNTHIRFEVKDTGIGIDAKHQAHLFDVFRQADESMTRKYGGSGLGLAICKQIVNAFGGELTIESALGEGTSFLFDITLRHAADRNIQLPKNVVFYDYGFNCGESFVALIEATGWQYRGAEIADIVCMPAFEQLTVVLLDETAFIQLSLEEQQAFCKQFIDVPVVLALYQPRLHLLTSEFIQVLDESGLDYIMLDAPMYRGSILSVAQKLQSVVAQVEQTTSEQVVDVSAEPLSGLSVLLVEDNIVNQMVAKELLNHMGAQVTIAEHGARAVDVLKQQSFDVVLMDIQMPEMDGLTASRIIRKELSLTQLPIIAMTAHVSDEDKNQSLAAGMNYHISKPIDAEQLKSVILSLLAHQ</sequence>
<dbReference type="PANTHER" id="PTHR45339:SF1">
    <property type="entry name" value="HYBRID SIGNAL TRANSDUCTION HISTIDINE KINASE J"/>
    <property type="match status" value="1"/>
</dbReference>
<dbReference type="SMART" id="SM00448">
    <property type="entry name" value="REC"/>
    <property type="match status" value="1"/>
</dbReference>
<dbReference type="InterPro" id="IPR036890">
    <property type="entry name" value="HATPase_C_sf"/>
</dbReference>
<dbReference type="InterPro" id="IPR003661">
    <property type="entry name" value="HisK_dim/P_dom"/>
</dbReference>
<dbReference type="FunFam" id="3.30.565.10:FF:000010">
    <property type="entry name" value="Sensor histidine kinase RcsC"/>
    <property type="match status" value="1"/>
</dbReference>
<feature type="transmembrane region" description="Helical" evidence="7">
    <location>
        <begin position="346"/>
        <end position="367"/>
    </location>
</feature>
<dbReference type="Pfam" id="PF00512">
    <property type="entry name" value="HisKA"/>
    <property type="match status" value="1"/>
</dbReference>